<comment type="caution">
    <text evidence="2">The sequence shown here is derived from an EMBL/GenBank/DDBJ whole genome shotgun (WGS) entry which is preliminary data.</text>
</comment>
<name>A0ABU8UUT0_9ACTN</name>
<gene>
    <name evidence="2" type="ORF">WKI71_43070</name>
</gene>
<organism evidence="2 3">
    <name type="scientific">Streptomyces machairae</name>
    <dbReference type="NCBI Taxonomy" id="3134109"/>
    <lineage>
        <taxon>Bacteria</taxon>
        <taxon>Bacillati</taxon>
        <taxon>Actinomycetota</taxon>
        <taxon>Actinomycetes</taxon>
        <taxon>Kitasatosporales</taxon>
        <taxon>Streptomycetaceae</taxon>
        <taxon>Streptomyces</taxon>
    </lineage>
</organism>
<accession>A0ABU8UUT0</accession>
<dbReference type="EMBL" id="JBBKAK010000001">
    <property type="protein sequence ID" value="MEJ8672666.1"/>
    <property type="molecule type" value="Genomic_DNA"/>
</dbReference>
<dbReference type="InterPro" id="IPR036271">
    <property type="entry name" value="Tet_transcr_reg_TetR-rel_C_sf"/>
</dbReference>
<dbReference type="Pfam" id="PF21313">
    <property type="entry name" value="EthR_C"/>
    <property type="match status" value="1"/>
</dbReference>
<reference evidence="2 3" key="1">
    <citation type="submission" date="2024-03" db="EMBL/GenBank/DDBJ databases">
        <title>Novel Streptomyces species of biotechnological and ecological value are a feature of Machair soil.</title>
        <authorList>
            <person name="Prole J.R."/>
            <person name="Goodfellow M."/>
            <person name="Allenby N."/>
            <person name="Ward A.C."/>
        </authorList>
    </citation>
    <scope>NUCLEOTIDE SEQUENCE [LARGE SCALE GENOMIC DNA]</scope>
    <source>
        <strain evidence="2 3">MS1.AVA.1</strain>
    </source>
</reference>
<dbReference type="Gene3D" id="1.10.357.10">
    <property type="entry name" value="Tetracycline Repressor, domain 2"/>
    <property type="match status" value="1"/>
</dbReference>
<evidence type="ECO:0000259" key="1">
    <source>
        <dbReference type="Pfam" id="PF21313"/>
    </source>
</evidence>
<proteinExistence type="predicted"/>
<dbReference type="Proteomes" id="UP001376459">
    <property type="component" value="Unassembled WGS sequence"/>
</dbReference>
<feature type="domain" description="HTH-type transcriptional regulator EthR C-terminal" evidence="1">
    <location>
        <begin position="2"/>
        <end position="89"/>
    </location>
</feature>
<dbReference type="SUPFAM" id="SSF48498">
    <property type="entry name" value="Tetracyclin repressor-like, C-terminal domain"/>
    <property type="match status" value="1"/>
</dbReference>
<protein>
    <recommendedName>
        <fullName evidence="1">HTH-type transcriptional regulator EthR C-terminal domain-containing protein</fullName>
    </recommendedName>
</protein>
<keyword evidence="3" id="KW-1185">Reference proteome</keyword>
<sequence>MAAMEQAAAVDPQFVRVRLERSHVFIDRSAAAIARLQQSGLADPELDPDITARALSAMVSRLAYVTFVLGQSVPFDTLVGTVTRLWTNALRMPRD</sequence>
<dbReference type="InterPro" id="IPR049397">
    <property type="entry name" value="EthR_C"/>
</dbReference>
<evidence type="ECO:0000313" key="3">
    <source>
        <dbReference type="Proteomes" id="UP001376459"/>
    </source>
</evidence>
<evidence type="ECO:0000313" key="2">
    <source>
        <dbReference type="EMBL" id="MEJ8672666.1"/>
    </source>
</evidence>